<proteinExistence type="predicted"/>
<organism evidence="1 2">
    <name type="scientific">Ooceraea biroi</name>
    <name type="common">Clonal raider ant</name>
    <name type="synonym">Cerapachys biroi</name>
    <dbReference type="NCBI Taxonomy" id="2015173"/>
    <lineage>
        <taxon>Eukaryota</taxon>
        <taxon>Metazoa</taxon>
        <taxon>Ecdysozoa</taxon>
        <taxon>Arthropoda</taxon>
        <taxon>Hexapoda</taxon>
        <taxon>Insecta</taxon>
        <taxon>Pterygota</taxon>
        <taxon>Neoptera</taxon>
        <taxon>Endopterygota</taxon>
        <taxon>Hymenoptera</taxon>
        <taxon>Apocrita</taxon>
        <taxon>Aculeata</taxon>
        <taxon>Formicoidea</taxon>
        <taxon>Formicidae</taxon>
        <taxon>Dorylinae</taxon>
        <taxon>Ooceraea</taxon>
    </lineage>
</organism>
<dbReference type="EMBL" id="KK107405">
    <property type="protein sequence ID" value="EZA51270.1"/>
    <property type="molecule type" value="Genomic_DNA"/>
</dbReference>
<accession>A0A026W5B5</accession>
<dbReference type="Proteomes" id="UP000053097">
    <property type="component" value="Unassembled WGS sequence"/>
</dbReference>
<evidence type="ECO:0000313" key="1">
    <source>
        <dbReference type="EMBL" id="EZA51270.1"/>
    </source>
</evidence>
<gene>
    <name evidence="1" type="ORF">X777_09947</name>
</gene>
<sequence>MICTTAQRLSAQSCIYECKERGNQIMGTAWLRSLKDSRKSESLLMPIAFPGEEVRPPDLFTSAPSHGMLRQVLRASQMHDFANKQDGIFRRTRIFIVNLLTQQLLVELCYYDSSAKRDGFSHILKIIKS</sequence>
<reference evidence="1 2" key="1">
    <citation type="journal article" date="2014" name="Curr. Biol.">
        <title>The genome of the clonal raider ant Cerapachys biroi.</title>
        <authorList>
            <person name="Oxley P.R."/>
            <person name="Ji L."/>
            <person name="Fetter-Pruneda I."/>
            <person name="McKenzie S.K."/>
            <person name="Li C."/>
            <person name="Hu H."/>
            <person name="Zhang G."/>
            <person name="Kronauer D.J."/>
        </authorList>
    </citation>
    <scope>NUCLEOTIDE SEQUENCE [LARGE SCALE GENOMIC DNA]</scope>
</reference>
<evidence type="ECO:0000313" key="2">
    <source>
        <dbReference type="Proteomes" id="UP000053097"/>
    </source>
</evidence>
<keyword evidence="2" id="KW-1185">Reference proteome</keyword>
<dbReference type="AlphaFoldDB" id="A0A026W5B5"/>
<name>A0A026W5B5_OOCBI</name>
<protein>
    <submittedName>
        <fullName evidence="1">Uncharacterized protein</fullName>
    </submittedName>
</protein>